<dbReference type="EMBL" id="JAUYVT010000001">
    <property type="protein sequence ID" value="MDP2563008.1"/>
    <property type="molecule type" value="Genomic_DNA"/>
</dbReference>
<protein>
    <submittedName>
        <fullName evidence="2">SRPBCC family protein</fullName>
    </submittedName>
</protein>
<reference evidence="2" key="1">
    <citation type="submission" date="2023-07" db="EMBL/GenBank/DDBJ databases">
        <title>Genome content predicts the carbon catabolic preferences of heterotrophic bacteria.</title>
        <authorList>
            <person name="Gralka M."/>
        </authorList>
    </citation>
    <scope>NUCLEOTIDE SEQUENCE</scope>
    <source>
        <strain evidence="2">4G09</strain>
    </source>
</reference>
<dbReference type="CDD" id="cd07818">
    <property type="entry name" value="SRPBCC_1"/>
    <property type="match status" value="1"/>
</dbReference>
<proteinExistence type="predicted"/>
<keyword evidence="1" id="KW-0472">Membrane</keyword>
<dbReference type="Gene3D" id="3.30.530.20">
    <property type="match status" value="1"/>
</dbReference>
<comment type="caution">
    <text evidence="2">The sequence shown here is derived from an EMBL/GenBank/DDBJ whole genome shotgun (WGS) entry which is preliminary data.</text>
</comment>
<evidence type="ECO:0000313" key="2">
    <source>
        <dbReference type="EMBL" id="MDP2563008.1"/>
    </source>
</evidence>
<feature type="transmembrane region" description="Helical" evidence="1">
    <location>
        <begin position="9"/>
        <end position="27"/>
    </location>
</feature>
<evidence type="ECO:0000256" key="1">
    <source>
        <dbReference type="SAM" id="Phobius"/>
    </source>
</evidence>
<evidence type="ECO:0000313" key="3">
    <source>
        <dbReference type="Proteomes" id="UP001177212"/>
    </source>
</evidence>
<dbReference type="InterPro" id="IPR023393">
    <property type="entry name" value="START-like_dom_sf"/>
</dbReference>
<keyword evidence="1" id="KW-1133">Transmembrane helix</keyword>
<keyword evidence="1" id="KW-0812">Transmembrane</keyword>
<dbReference type="Proteomes" id="UP001177212">
    <property type="component" value="Unassembled WGS sequence"/>
</dbReference>
<gene>
    <name evidence="2" type="ORF">Q8W34_00070</name>
</gene>
<accession>A0ABT9F897</accession>
<dbReference type="SUPFAM" id="SSF55961">
    <property type="entry name" value="Bet v1-like"/>
    <property type="match status" value="1"/>
</dbReference>
<name>A0ABT9F897_9GAMM</name>
<keyword evidence="3" id="KW-1185">Reference proteome</keyword>
<sequence length="193" mass="21474">MVIKLLKVLFKYVLVLLLIVVVVGLLLPQDYRVSKHVEINANTSTIKTLVADFNQWHTWSPWQQVDPTIEFIVNEPGAGVGAHQSWIGKWGYGEMTITSLSDDEMSFNILLNNEHIIEGTLTFSPQANANIVTCYIEGQSTTLLISGYMALVYEYILNNTLELGLNNLKTVAQLSDIQSVANSHDSKNSTSTD</sequence>
<organism evidence="2 3">
    <name type="scientific">Pseudoalteromonas marina</name>
    <dbReference type="NCBI Taxonomy" id="267375"/>
    <lineage>
        <taxon>Bacteria</taxon>
        <taxon>Pseudomonadati</taxon>
        <taxon>Pseudomonadota</taxon>
        <taxon>Gammaproteobacteria</taxon>
        <taxon>Alteromonadales</taxon>
        <taxon>Pseudoalteromonadaceae</taxon>
        <taxon>Pseudoalteromonas</taxon>
    </lineage>
</organism>
<dbReference type="RefSeq" id="WP_010555655.1">
    <property type="nucleotide sequence ID" value="NZ_AHCB03000005.1"/>
</dbReference>